<reference evidence="3" key="4">
    <citation type="journal article" date="2008" name="Nucleic Acids Res.">
        <title>The rice annotation project database (RAP-DB): 2008 update.</title>
        <authorList>
            <consortium name="The rice annotation project (RAP)"/>
        </authorList>
    </citation>
    <scope>GENOME REANNOTATION</scope>
    <source>
        <strain evidence="3">cv. Nipponbare</strain>
    </source>
</reference>
<accession>Q8H2S5</accession>
<reference evidence="2" key="1">
    <citation type="submission" date="2002-04" db="EMBL/GenBank/DDBJ databases">
        <title>Oryza sativa nipponbare(GA3) genomic DNA, chromosome 7, BAC clone:OSJNBa0016I05.</title>
        <authorList>
            <person name="Sasaki T."/>
            <person name="Matsumoto T."/>
            <person name="Katayose Y."/>
        </authorList>
    </citation>
    <scope>NUCLEOTIDE SEQUENCE</scope>
</reference>
<dbReference type="EMBL" id="AP005462">
    <property type="protein sequence ID" value="BAC22452.1"/>
    <property type="molecule type" value="Genomic_DNA"/>
</dbReference>
<evidence type="ECO:0000313" key="2">
    <source>
        <dbReference type="EMBL" id="BAD30811.1"/>
    </source>
</evidence>
<proteinExistence type="predicted"/>
<reference evidence="3" key="3">
    <citation type="journal article" date="2005" name="Nature">
        <title>The map-based sequence of the rice genome.</title>
        <authorList>
            <consortium name="International rice genome sequencing project (IRGSP)"/>
            <person name="Matsumoto T."/>
            <person name="Wu J."/>
            <person name="Kanamori H."/>
            <person name="Katayose Y."/>
            <person name="Fujisawa M."/>
            <person name="Namiki N."/>
            <person name="Mizuno H."/>
            <person name="Yamamoto K."/>
            <person name="Antonio B.A."/>
            <person name="Baba T."/>
            <person name="Sakata K."/>
            <person name="Nagamura Y."/>
            <person name="Aoki H."/>
            <person name="Arikawa K."/>
            <person name="Arita K."/>
            <person name="Bito T."/>
            <person name="Chiden Y."/>
            <person name="Fujitsuka N."/>
            <person name="Fukunaka R."/>
            <person name="Hamada M."/>
            <person name="Harada C."/>
            <person name="Hayashi A."/>
            <person name="Hijishita S."/>
            <person name="Honda M."/>
            <person name="Hosokawa S."/>
            <person name="Ichikawa Y."/>
            <person name="Idonuma A."/>
            <person name="Iijima M."/>
            <person name="Ikeda M."/>
            <person name="Ikeno M."/>
            <person name="Ito K."/>
            <person name="Ito S."/>
            <person name="Ito T."/>
            <person name="Ito Y."/>
            <person name="Ito Y."/>
            <person name="Iwabuchi A."/>
            <person name="Kamiya K."/>
            <person name="Karasawa W."/>
            <person name="Kurita K."/>
            <person name="Katagiri S."/>
            <person name="Kikuta A."/>
            <person name="Kobayashi H."/>
            <person name="Kobayashi N."/>
            <person name="Machita K."/>
            <person name="Maehara T."/>
            <person name="Masukawa M."/>
            <person name="Mizubayashi T."/>
            <person name="Mukai Y."/>
            <person name="Nagasaki H."/>
            <person name="Nagata Y."/>
            <person name="Naito S."/>
            <person name="Nakashima M."/>
            <person name="Nakama Y."/>
            <person name="Nakamichi Y."/>
            <person name="Nakamura M."/>
            <person name="Meguro A."/>
            <person name="Negishi M."/>
            <person name="Ohta I."/>
            <person name="Ohta T."/>
            <person name="Okamoto M."/>
            <person name="Ono N."/>
            <person name="Saji S."/>
            <person name="Sakaguchi M."/>
            <person name="Sakai K."/>
            <person name="Shibata M."/>
            <person name="Shimokawa T."/>
            <person name="Song J."/>
            <person name="Takazaki Y."/>
            <person name="Terasawa K."/>
            <person name="Tsugane M."/>
            <person name="Tsuji K."/>
            <person name="Ueda S."/>
            <person name="Waki K."/>
            <person name="Yamagata H."/>
            <person name="Yamamoto M."/>
            <person name="Yamamoto S."/>
            <person name="Yamane H."/>
            <person name="Yoshiki S."/>
            <person name="Yoshihara R."/>
            <person name="Yukawa K."/>
            <person name="Zhong H."/>
            <person name="Yano M."/>
            <person name="Yuan Q."/>
            <person name="Ouyang S."/>
            <person name="Liu J."/>
            <person name="Jones K.M."/>
            <person name="Gansberger K."/>
            <person name="Moffat K."/>
            <person name="Hill J."/>
            <person name="Bera J."/>
            <person name="Fadrosh D."/>
            <person name="Jin S."/>
            <person name="Johri S."/>
            <person name="Kim M."/>
            <person name="Overton L."/>
            <person name="Reardon M."/>
            <person name="Tsitrin T."/>
            <person name="Vuong H."/>
            <person name="Weaver B."/>
            <person name="Ciecko A."/>
            <person name="Tallon L."/>
            <person name="Jackson J."/>
            <person name="Pai G."/>
            <person name="Aken S.V."/>
            <person name="Utterback T."/>
            <person name="Reidmuller S."/>
            <person name="Feldblyum T."/>
            <person name="Hsiao J."/>
            <person name="Zismann V."/>
            <person name="Iobst S."/>
            <person name="de Vazeille A.R."/>
            <person name="Buell C.R."/>
            <person name="Ying K."/>
            <person name="Li Y."/>
            <person name="Lu T."/>
            <person name="Huang Y."/>
            <person name="Zhao Q."/>
            <person name="Feng Q."/>
            <person name="Zhang L."/>
            <person name="Zhu J."/>
            <person name="Weng Q."/>
            <person name="Mu J."/>
            <person name="Lu Y."/>
            <person name="Fan D."/>
            <person name="Liu Y."/>
            <person name="Guan J."/>
            <person name="Zhang Y."/>
            <person name="Yu S."/>
            <person name="Liu X."/>
            <person name="Zhang Y."/>
            <person name="Hong G."/>
            <person name="Han B."/>
            <person name="Choisne N."/>
            <person name="Demange N."/>
            <person name="Orjeda G."/>
            <person name="Samain S."/>
            <person name="Cattolico L."/>
            <person name="Pelletier E."/>
            <person name="Couloux A."/>
            <person name="Segurens B."/>
            <person name="Wincker P."/>
            <person name="D'Hont A."/>
            <person name="Scarpelli C."/>
            <person name="Weissenbach J."/>
            <person name="Salanoubat M."/>
            <person name="Quetier F."/>
            <person name="Yu Y."/>
            <person name="Kim H.R."/>
            <person name="Rambo T."/>
            <person name="Currie J."/>
            <person name="Collura K."/>
            <person name="Luo M."/>
            <person name="Yang T."/>
            <person name="Ammiraju J.S.S."/>
            <person name="Engler F."/>
            <person name="Soderlund C."/>
            <person name="Wing R.A."/>
            <person name="Palmer L.E."/>
            <person name="de la Bastide M."/>
            <person name="Spiegel L."/>
            <person name="Nascimento L."/>
            <person name="Zutavern T."/>
            <person name="O'Shaughnessy A."/>
            <person name="Dike S."/>
            <person name="Dedhia N."/>
            <person name="Preston R."/>
            <person name="Balija V."/>
            <person name="McCombie W.R."/>
            <person name="Chow T."/>
            <person name="Chen H."/>
            <person name="Chung M."/>
            <person name="Chen C."/>
            <person name="Shaw J."/>
            <person name="Wu H."/>
            <person name="Hsiao K."/>
            <person name="Chao Y."/>
            <person name="Chu M."/>
            <person name="Cheng C."/>
            <person name="Hour A."/>
            <person name="Lee P."/>
            <person name="Lin S."/>
            <person name="Lin Y."/>
            <person name="Liou J."/>
            <person name="Liu S."/>
            <person name="Hsing Y."/>
            <person name="Raghuvanshi S."/>
            <person name="Mohanty A."/>
            <person name="Bharti A.K."/>
            <person name="Gaur A."/>
            <person name="Gupta V."/>
            <person name="Kumar D."/>
            <person name="Ravi V."/>
            <person name="Vij S."/>
            <person name="Kapur A."/>
            <person name="Khurana P."/>
            <person name="Khurana P."/>
            <person name="Khurana J.P."/>
            <person name="Tyagi A.K."/>
            <person name="Gaikwad K."/>
            <person name="Singh A."/>
            <person name="Dalal V."/>
            <person name="Srivastava S."/>
            <person name="Dixit A."/>
            <person name="Pal A.K."/>
            <person name="Ghazi I.A."/>
            <person name="Yadav M."/>
            <person name="Pandit A."/>
            <person name="Bhargava A."/>
            <person name="Sureshbabu K."/>
            <person name="Batra K."/>
            <person name="Sharma T.R."/>
            <person name="Mohapatra T."/>
            <person name="Singh N.K."/>
            <person name="Messing J."/>
            <person name="Nelson A.B."/>
            <person name="Fuks G."/>
            <person name="Kavchok S."/>
            <person name="Keizer G."/>
            <person name="Linton E."/>
            <person name="Llaca V."/>
            <person name="Song R."/>
            <person name="Tanyolac B."/>
            <person name="Young S."/>
            <person name="Ho-Il K."/>
            <person name="Hahn J.H."/>
            <person name="Sangsakoo G."/>
            <person name="Vanavichit A."/>
            <person name="de Mattos Luiz.A.T."/>
            <person name="Zimmer P.D."/>
            <person name="Malone G."/>
            <person name="Dellagostin O."/>
            <person name="de Oliveira A.C."/>
            <person name="Bevan M."/>
            <person name="Bancroft I."/>
            <person name="Minx P."/>
            <person name="Cordum H."/>
            <person name="Wilson R."/>
            <person name="Cheng Z."/>
            <person name="Jin W."/>
            <person name="Jiang J."/>
            <person name="Leong S.A."/>
            <person name="Iwama H."/>
            <person name="Gojobori T."/>
            <person name="Itoh T."/>
            <person name="Niimura Y."/>
            <person name="Fujii Y."/>
            <person name="Habara T."/>
            <person name="Sakai H."/>
            <person name="Sato Y."/>
            <person name="Wilson G."/>
            <person name="Kumar K."/>
            <person name="McCouch S."/>
            <person name="Juretic N."/>
            <person name="Hoen D."/>
            <person name="Wright S."/>
            <person name="Bruskiewich R."/>
            <person name="Bureau T."/>
            <person name="Miyao A."/>
            <person name="Hirochika H."/>
            <person name="Nishikawa T."/>
            <person name="Kadowaki K."/>
            <person name="Sugiura M."/>
            <person name="Burr B."/>
            <person name="Sasaki T."/>
        </authorList>
    </citation>
    <scope>NUCLEOTIDE SEQUENCE [LARGE SCALE GENOMIC DNA]</scope>
    <source>
        <strain evidence="3">cv. Nipponbare</strain>
    </source>
</reference>
<dbReference type="Proteomes" id="UP000000763">
    <property type="component" value="Chromosome 7"/>
</dbReference>
<sequence>MATATGGEEDGGRSPHLLRHCLGFLKGFEEDFKENIGRNDDENPTAALGARSGATMVRSAFPTIRCTKWDET</sequence>
<organism evidence="1 3">
    <name type="scientific">Oryza sativa subsp. japonica</name>
    <name type="common">Rice</name>
    <dbReference type="NCBI Taxonomy" id="39947"/>
    <lineage>
        <taxon>Eukaryota</taxon>
        <taxon>Viridiplantae</taxon>
        <taxon>Streptophyta</taxon>
        <taxon>Embryophyta</taxon>
        <taxon>Tracheophyta</taxon>
        <taxon>Spermatophyta</taxon>
        <taxon>Magnoliopsida</taxon>
        <taxon>Liliopsida</taxon>
        <taxon>Poales</taxon>
        <taxon>Poaceae</taxon>
        <taxon>BOP clade</taxon>
        <taxon>Oryzoideae</taxon>
        <taxon>Oryzeae</taxon>
        <taxon>Oryzinae</taxon>
        <taxon>Oryza</taxon>
        <taxon>Oryza sativa</taxon>
    </lineage>
</organism>
<dbReference type="AlphaFoldDB" id="Q8H2S5"/>
<name>Q8H2S5_ORYSJ</name>
<gene>
    <name evidence="1" type="primary">P0613B07.112</name>
    <name evidence="2" type="ORF">OSJNBa0016I05.36</name>
</gene>
<protein>
    <submittedName>
        <fullName evidence="1">Uncharacterized protein</fullName>
    </submittedName>
</protein>
<dbReference type="EMBL" id="AP005063">
    <property type="protein sequence ID" value="BAD30811.1"/>
    <property type="molecule type" value="Genomic_DNA"/>
</dbReference>
<reference evidence="1" key="2">
    <citation type="submission" date="2002-06" db="EMBL/GenBank/DDBJ databases">
        <title>Oryza sativa nipponbare(GA3) genomic DNA, chromosome 7, PAC clone:P0613B07.</title>
        <authorList>
            <person name="Sasaki T."/>
            <person name="Matsumoto T."/>
            <person name="Katayose Y."/>
        </authorList>
    </citation>
    <scope>NUCLEOTIDE SEQUENCE</scope>
</reference>
<evidence type="ECO:0000313" key="1">
    <source>
        <dbReference type="EMBL" id="BAC22452.1"/>
    </source>
</evidence>
<evidence type="ECO:0000313" key="3">
    <source>
        <dbReference type="Proteomes" id="UP000000763"/>
    </source>
</evidence>